<organism evidence="3 4">
    <name type="scientific">Xylanibacter rarus</name>
    <dbReference type="NCBI Taxonomy" id="1676614"/>
    <lineage>
        <taxon>Bacteria</taxon>
        <taxon>Pseudomonadati</taxon>
        <taxon>Bacteroidota</taxon>
        <taxon>Bacteroidia</taxon>
        <taxon>Bacteroidales</taxon>
        <taxon>Prevotellaceae</taxon>
        <taxon>Xylanibacter</taxon>
    </lineage>
</organism>
<dbReference type="EMBL" id="LFQU01000005">
    <property type="protein sequence ID" value="KOO69080.1"/>
    <property type="molecule type" value="Genomic_DNA"/>
</dbReference>
<keyword evidence="2" id="KW-0732">Signal</keyword>
<evidence type="ECO:0000313" key="3">
    <source>
        <dbReference type="EMBL" id="KOO69080.1"/>
    </source>
</evidence>
<keyword evidence="4" id="KW-1185">Reference proteome</keyword>
<name>A0A8E1UQL3_9BACT</name>
<evidence type="ECO:0000256" key="2">
    <source>
        <dbReference type="SAM" id="SignalP"/>
    </source>
</evidence>
<feature type="region of interest" description="Disordered" evidence="1">
    <location>
        <begin position="134"/>
        <end position="166"/>
    </location>
</feature>
<evidence type="ECO:0000256" key="1">
    <source>
        <dbReference type="SAM" id="MobiDB-lite"/>
    </source>
</evidence>
<dbReference type="AlphaFoldDB" id="A0A8E1UQL3"/>
<feature type="compositionally biased region" description="Basic residues" evidence="1">
    <location>
        <begin position="137"/>
        <end position="157"/>
    </location>
</feature>
<sequence length="166" mass="19701">MKINIILIMFLSIFFDACSQNVNIKSEKRNKFDACSQNVNIKSEKRNKNSFTNNLDKKYFELSSFEKYQTFNELKMEGMGKVALNPFVYVRKKNDTIYVIASNDTTTIKKYFLCNHKWCSYEEYIIRKSKFPQNPKRSVRFSGKRTKRSVQKRKARNTQKAETKVL</sequence>
<feature type="chain" id="PRO_5034177906" description="Lipoprotein" evidence="2">
    <location>
        <begin position="20"/>
        <end position="166"/>
    </location>
</feature>
<dbReference type="RefSeq" id="WP_053397886.1">
    <property type="nucleotide sequence ID" value="NZ_LFQU01000005.1"/>
</dbReference>
<accession>A0A8E1UQL3</accession>
<reference evidence="3 4" key="1">
    <citation type="submission" date="2015-06" db="EMBL/GenBank/DDBJ databases">
        <title>Prevotella sp. 109, sp. nov., a novel member of the family Prevotellaceae isolated from human faeces.</title>
        <authorList>
            <person name="Shkoporov A.N."/>
            <person name="Chaplin A.V."/>
            <person name="Kafarskaia L.I."/>
            <person name="Efimov B.A."/>
        </authorList>
    </citation>
    <scope>NUCLEOTIDE SEQUENCE [LARGE SCALE GENOMIC DNA]</scope>
    <source>
        <strain evidence="3 4">109</strain>
    </source>
</reference>
<comment type="caution">
    <text evidence="3">The sequence shown here is derived from an EMBL/GenBank/DDBJ whole genome shotgun (WGS) entry which is preliminary data.</text>
</comment>
<feature type="signal peptide" evidence="2">
    <location>
        <begin position="1"/>
        <end position="19"/>
    </location>
</feature>
<dbReference type="OrthoDB" id="1083068at2"/>
<proteinExistence type="predicted"/>
<evidence type="ECO:0008006" key="5">
    <source>
        <dbReference type="Google" id="ProtNLM"/>
    </source>
</evidence>
<dbReference type="Proteomes" id="UP000036951">
    <property type="component" value="Unassembled WGS sequence"/>
</dbReference>
<evidence type="ECO:0000313" key="4">
    <source>
        <dbReference type="Proteomes" id="UP000036951"/>
    </source>
</evidence>
<gene>
    <name evidence="3" type="ORF">ACU52_04180</name>
</gene>
<protein>
    <recommendedName>
        <fullName evidence="5">Lipoprotein</fullName>
    </recommendedName>
</protein>